<dbReference type="SUPFAM" id="SSF46579">
    <property type="entry name" value="Prefoldin"/>
    <property type="match status" value="1"/>
</dbReference>
<organism evidence="6 7">
    <name type="scientific">Pseudomicrostroma glucosiphilum</name>
    <dbReference type="NCBI Taxonomy" id="1684307"/>
    <lineage>
        <taxon>Eukaryota</taxon>
        <taxon>Fungi</taxon>
        <taxon>Dikarya</taxon>
        <taxon>Basidiomycota</taxon>
        <taxon>Ustilaginomycotina</taxon>
        <taxon>Exobasidiomycetes</taxon>
        <taxon>Microstromatales</taxon>
        <taxon>Microstromatales incertae sedis</taxon>
        <taxon>Pseudomicrostroma</taxon>
    </lineage>
</organism>
<dbReference type="GO" id="GO:0005737">
    <property type="term" value="C:cytoplasm"/>
    <property type="evidence" value="ECO:0007669"/>
    <property type="project" value="TreeGrafter"/>
</dbReference>
<dbReference type="Gene3D" id="1.10.287.370">
    <property type="match status" value="1"/>
</dbReference>
<name>A0A316UAG4_9BASI</name>
<comment type="similarity">
    <text evidence="1 4">Belongs to the prefoldin subunit beta family.</text>
</comment>
<keyword evidence="5" id="KW-0175">Coiled coil</keyword>
<evidence type="ECO:0000256" key="3">
    <source>
        <dbReference type="ARBA" id="ARBA00024667"/>
    </source>
</evidence>
<dbReference type="Pfam" id="PF01920">
    <property type="entry name" value="Prefoldin_2"/>
    <property type="match status" value="1"/>
</dbReference>
<comment type="subunit">
    <text evidence="4">Heterohexamer of two PFD-alpha type and four PFD-beta type subunits.</text>
</comment>
<dbReference type="InterPro" id="IPR009053">
    <property type="entry name" value="Prefoldin"/>
</dbReference>
<dbReference type="GO" id="GO:0006457">
    <property type="term" value="P:protein folding"/>
    <property type="evidence" value="ECO:0007669"/>
    <property type="project" value="UniProtKB-UniRule"/>
</dbReference>
<dbReference type="AlphaFoldDB" id="A0A316UAG4"/>
<dbReference type="PANTHER" id="PTHR21100">
    <property type="entry name" value="PREFOLDIN SUBUNIT 4"/>
    <property type="match status" value="1"/>
</dbReference>
<dbReference type="InterPro" id="IPR002777">
    <property type="entry name" value="PFD_beta-like"/>
</dbReference>
<evidence type="ECO:0000256" key="1">
    <source>
        <dbReference type="ARBA" id="ARBA00008045"/>
    </source>
</evidence>
<accession>A0A316UAG4</accession>
<dbReference type="PANTHER" id="PTHR21100:SF9">
    <property type="entry name" value="PREFOLDIN SUBUNIT 4"/>
    <property type="match status" value="1"/>
</dbReference>
<evidence type="ECO:0000256" key="4">
    <source>
        <dbReference type="PIRNR" id="PIRNR016477"/>
    </source>
</evidence>
<dbReference type="GO" id="GO:0051082">
    <property type="term" value="F:unfolded protein binding"/>
    <property type="evidence" value="ECO:0007669"/>
    <property type="project" value="InterPro"/>
</dbReference>
<proteinExistence type="inferred from homology"/>
<keyword evidence="2 4" id="KW-0143">Chaperone</keyword>
<dbReference type="GeneID" id="37015850"/>
<dbReference type="Proteomes" id="UP000245942">
    <property type="component" value="Unassembled WGS sequence"/>
</dbReference>
<keyword evidence="7" id="KW-1185">Reference proteome</keyword>
<sequence length="130" mass="15354">MRMLNETEENDVSVSFSDQQSINAFSRYNNRVTDYEEDLKRKREEKEAVEEVMMELELVDEEEEVLYKIADSFVHLPQPKVISLLEKETTKLDEEIEALKARVDECEEEMKKLKVVLYGKFGSNINLERD</sequence>
<reference evidence="6 7" key="1">
    <citation type="journal article" date="2018" name="Mol. Biol. Evol.">
        <title>Broad Genomic Sampling Reveals a Smut Pathogenic Ancestry of the Fungal Clade Ustilaginomycotina.</title>
        <authorList>
            <person name="Kijpornyongpan T."/>
            <person name="Mondo S.J."/>
            <person name="Barry K."/>
            <person name="Sandor L."/>
            <person name="Lee J."/>
            <person name="Lipzen A."/>
            <person name="Pangilinan J."/>
            <person name="LaButti K."/>
            <person name="Hainaut M."/>
            <person name="Henrissat B."/>
            <person name="Grigoriev I.V."/>
            <person name="Spatafora J.W."/>
            <person name="Aime M.C."/>
        </authorList>
    </citation>
    <scope>NUCLEOTIDE SEQUENCE [LARGE SCALE GENOMIC DNA]</scope>
    <source>
        <strain evidence="6 7">MCA 4718</strain>
    </source>
</reference>
<comment type="function">
    <text evidence="3 4">Binds specifically to cytosolic chaperonin (c-CPN) and transfers target proteins to it. Binds to nascent polypeptide chain and promotes folding in an environment in which there are many competing pathways for nonnative proteins.</text>
</comment>
<dbReference type="EMBL" id="KZ819323">
    <property type="protein sequence ID" value="PWN22159.1"/>
    <property type="molecule type" value="Genomic_DNA"/>
</dbReference>
<dbReference type="GO" id="GO:0016272">
    <property type="term" value="C:prefoldin complex"/>
    <property type="evidence" value="ECO:0007669"/>
    <property type="project" value="UniProtKB-UniRule"/>
</dbReference>
<dbReference type="PIRSF" id="PIRSF016477">
    <property type="entry name" value="Prefoldin_subunit_4"/>
    <property type="match status" value="1"/>
</dbReference>
<gene>
    <name evidence="6" type="ORF">BCV69DRAFT_297459</name>
</gene>
<protein>
    <recommendedName>
        <fullName evidence="4">Prefoldin subunit 4</fullName>
    </recommendedName>
</protein>
<feature type="coiled-coil region" evidence="5">
    <location>
        <begin position="25"/>
        <end position="116"/>
    </location>
</feature>
<dbReference type="OrthoDB" id="10250441at2759"/>
<dbReference type="InterPro" id="IPR016661">
    <property type="entry name" value="PFDN4"/>
</dbReference>
<dbReference type="CDD" id="cd23165">
    <property type="entry name" value="Prefoldin_4"/>
    <property type="match status" value="1"/>
</dbReference>
<evidence type="ECO:0000256" key="5">
    <source>
        <dbReference type="SAM" id="Coils"/>
    </source>
</evidence>
<evidence type="ECO:0000256" key="2">
    <source>
        <dbReference type="ARBA" id="ARBA00023186"/>
    </source>
</evidence>
<dbReference type="RefSeq" id="XP_025349319.1">
    <property type="nucleotide sequence ID" value="XM_025494116.1"/>
</dbReference>
<evidence type="ECO:0000313" key="7">
    <source>
        <dbReference type="Proteomes" id="UP000245942"/>
    </source>
</evidence>
<evidence type="ECO:0000313" key="6">
    <source>
        <dbReference type="EMBL" id="PWN22159.1"/>
    </source>
</evidence>
<dbReference type="STRING" id="1684307.A0A316UAG4"/>
<dbReference type="FunFam" id="1.10.287.370:FF:000005">
    <property type="entry name" value="Prefoldin subunit 4"/>
    <property type="match status" value="1"/>
</dbReference>